<reference evidence="1" key="1">
    <citation type="submission" date="2020-03" db="EMBL/GenBank/DDBJ databases">
        <title>A mixture of massive structural variations and highly conserved coding sequences in Ustilaginoidea virens genome.</title>
        <authorList>
            <person name="Zhang K."/>
            <person name="Zhao Z."/>
            <person name="Zhang Z."/>
            <person name="Li Y."/>
            <person name="Hsiang T."/>
            <person name="Sun W."/>
        </authorList>
    </citation>
    <scope>NUCLEOTIDE SEQUENCE</scope>
    <source>
        <strain evidence="1">UV-8b</strain>
    </source>
</reference>
<dbReference type="GeneID" id="66066520"/>
<proteinExistence type="predicted"/>
<accession>A0A8E5HTT7</accession>
<dbReference type="EMBL" id="CP072756">
    <property type="protein sequence ID" value="QUC21500.1"/>
    <property type="molecule type" value="Genomic_DNA"/>
</dbReference>
<protein>
    <submittedName>
        <fullName evidence="1">Uncharacterized protein</fullName>
    </submittedName>
</protein>
<keyword evidence="2" id="KW-1185">Reference proteome</keyword>
<dbReference type="KEGG" id="uvi:66066520"/>
<sequence length="70" mass="7947">MQGYPIQSVYKAPKKQRQTGIARGDIVPLDLDFLCHLESQVATARPRRGESPQYKASELLNIHSNRQNII</sequence>
<name>A0A8E5HTT7_USTVR</name>
<dbReference type="Proteomes" id="UP000027002">
    <property type="component" value="Chromosome 4"/>
</dbReference>
<dbReference type="OrthoDB" id="4754366at2759"/>
<evidence type="ECO:0000313" key="1">
    <source>
        <dbReference type="EMBL" id="QUC21500.1"/>
    </source>
</evidence>
<dbReference type="RefSeq" id="XP_042999173.1">
    <property type="nucleotide sequence ID" value="XM_043143240.1"/>
</dbReference>
<gene>
    <name evidence="1" type="ORF">UV8b_05743</name>
</gene>
<organism evidence="1 2">
    <name type="scientific">Ustilaginoidea virens</name>
    <name type="common">Rice false smut fungus</name>
    <name type="synonym">Villosiclava virens</name>
    <dbReference type="NCBI Taxonomy" id="1159556"/>
    <lineage>
        <taxon>Eukaryota</taxon>
        <taxon>Fungi</taxon>
        <taxon>Dikarya</taxon>
        <taxon>Ascomycota</taxon>
        <taxon>Pezizomycotina</taxon>
        <taxon>Sordariomycetes</taxon>
        <taxon>Hypocreomycetidae</taxon>
        <taxon>Hypocreales</taxon>
        <taxon>Clavicipitaceae</taxon>
        <taxon>Ustilaginoidea</taxon>
    </lineage>
</organism>
<dbReference type="AlphaFoldDB" id="A0A8E5HTT7"/>
<evidence type="ECO:0000313" key="2">
    <source>
        <dbReference type="Proteomes" id="UP000027002"/>
    </source>
</evidence>